<evidence type="ECO:0000256" key="6">
    <source>
        <dbReference type="ARBA" id="ARBA00022989"/>
    </source>
</evidence>
<feature type="transmembrane region" description="Helical" evidence="8">
    <location>
        <begin position="263"/>
        <end position="290"/>
    </location>
</feature>
<feature type="transmembrane region" description="Helical" evidence="8">
    <location>
        <begin position="12"/>
        <end position="38"/>
    </location>
</feature>
<dbReference type="Proteomes" id="UP001595190">
    <property type="component" value="Unassembled WGS sequence"/>
</dbReference>
<comment type="similarity">
    <text evidence="2">Belongs to the binding-protein-dependent transport system permease family. CysTW subfamily.</text>
</comment>
<dbReference type="Pfam" id="PF00528">
    <property type="entry name" value="BPD_transp_1"/>
    <property type="match status" value="1"/>
</dbReference>
<evidence type="ECO:0000256" key="4">
    <source>
        <dbReference type="ARBA" id="ARBA00022475"/>
    </source>
</evidence>
<dbReference type="InterPro" id="IPR035906">
    <property type="entry name" value="MetI-like_sf"/>
</dbReference>
<evidence type="ECO:0000256" key="2">
    <source>
        <dbReference type="ARBA" id="ARBA00007069"/>
    </source>
</evidence>
<feature type="transmembrane region" description="Helical" evidence="8">
    <location>
        <begin position="206"/>
        <end position="230"/>
    </location>
</feature>
<feature type="transmembrane region" description="Helical" evidence="8">
    <location>
        <begin position="171"/>
        <end position="194"/>
    </location>
</feature>
<evidence type="ECO:0000259" key="9">
    <source>
        <dbReference type="PROSITE" id="PS50928"/>
    </source>
</evidence>
<keyword evidence="5 8" id="KW-0812">Transmembrane</keyword>
<dbReference type="InterPro" id="IPR000515">
    <property type="entry name" value="MetI-like"/>
</dbReference>
<dbReference type="PANTHER" id="PTHR42929">
    <property type="entry name" value="INNER MEMBRANE ABC TRANSPORTER PERMEASE PROTEIN YDCU-RELATED-RELATED"/>
    <property type="match status" value="1"/>
</dbReference>
<comment type="subcellular location">
    <subcellularLocation>
        <location evidence="1 8">Cell membrane</location>
        <topology evidence="1 8">Multi-pass membrane protein</topology>
    </subcellularLocation>
</comment>
<sequence>MMIARTTRTGWLLVLPLFAFIIVAFIGPIALMLARSVYDPELAELMPRTRTALSTWNGDGMPPASAFDSTQADLRAAVQQGRAGRLALRLNREQSGFGSLIDRTTTALSLQPTARLADLDPRWGAPAIWQILASGTQPFTASHFLNAFDLKIAAGGGIEFQDKSRRIYVELFVRTLSVAAFVTIFCALLGYPLAHAIARSGPRLRLVLLFVVMLPFWTSLLVRATAWIVLLQRRGVLNEALVASGLLGDNQRLALMYNLTGTVIVMVHVLLPFFVLPLYSVMTGLPGAYVRASASLGARPFYTFWRVYLPLTYPGIASGSVLVFVLSLGYYVTPALVGGRTGQLISNQIAFHMQKSLNWGLAAALGSILLTIVVAIALILPRLTQRGGLRA</sequence>
<gene>
    <name evidence="10" type="ORF">ACETRX_30710</name>
</gene>
<feature type="transmembrane region" description="Helical" evidence="8">
    <location>
        <begin position="311"/>
        <end position="332"/>
    </location>
</feature>
<comment type="caution">
    <text evidence="10">The sequence shown here is derived from an EMBL/GenBank/DDBJ whole genome shotgun (WGS) entry which is preliminary data.</text>
</comment>
<proteinExistence type="inferred from homology"/>
<dbReference type="SUPFAM" id="SSF161098">
    <property type="entry name" value="MetI-like"/>
    <property type="match status" value="1"/>
</dbReference>
<keyword evidence="7 8" id="KW-0472">Membrane</keyword>
<name>A0ABV6ZPE9_9HYPH</name>
<feature type="domain" description="ABC transmembrane type-1" evidence="9">
    <location>
        <begin position="172"/>
        <end position="380"/>
    </location>
</feature>
<feature type="transmembrane region" description="Helical" evidence="8">
    <location>
        <begin position="359"/>
        <end position="380"/>
    </location>
</feature>
<reference evidence="10 11" key="1">
    <citation type="submission" date="2024-09" db="EMBL/GenBank/DDBJ databases">
        <title>Description of Labrys sedimenti sp. nov., isolated from a diclofenac-degrading enrichment culture, and genome-based reclassification of Labrys portucalensis as a later heterotypic synonym of Labrys neptuniae.</title>
        <authorList>
            <person name="Tancsics A."/>
            <person name="Csepanyi A."/>
        </authorList>
    </citation>
    <scope>NUCLEOTIDE SEQUENCE [LARGE SCALE GENOMIC DNA]</scope>
    <source>
        <strain evidence="10 11">LMG 23412</strain>
    </source>
</reference>
<evidence type="ECO:0000256" key="8">
    <source>
        <dbReference type="RuleBase" id="RU363032"/>
    </source>
</evidence>
<accession>A0ABV6ZPE9</accession>
<evidence type="ECO:0000313" key="11">
    <source>
        <dbReference type="Proteomes" id="UP001595190"/>
    </source>
</evidence>
<evidence type="ECO:0000256" key="3">
    <source>
        <dbReference type="ARBA" id="ARBA00022448"/>
    </source>
</evidence>
<evidence type="ECO:0000313" key="10">
    <source>
        <dbReference type="EMBL" id="MFC2254038.1"/>
    </source>
</evidence>
<dbReference type="EMBL" id="JBHGPK010000026">
    <property type="protein sequence ID" value="MFC2254038.1"/>
    <property type="molecule type" value="Genomic_DNA"/>
</dbReference>
<evidence type="ECO:0000256" key="1">
    <source>
        <dbReference type="ARBA" id="ARBA00004651"/>
    </source>
</evidence>
<dbReference type="PANTHER" id="PTHR42929:SF5">
    <property type="entry name" value="ABC TRANSPORTER PERMEASE PROTEIN"/>
    <property type="match status" value="1"/>
</dbReference>
<dbReference type="PROSITE" id="PS50928">
    <property type="entry name" value="ABC_TM1"/>
    <property type="match status" value="1"/>
</dbReference>
<organism evidence="10 11">
    <name type="scientific">Labrys neptuniae</name>
    <dbReference type="NCBI Taxonomy" id="376174"/>
    <lineage>
        <taxon>Bacteria</taxon>
        <taxon>Pseudomonadati</taxon>
        <taxon>Pseudomonadota</taxon>
        <taxon>Alphaproteobacteria</taxon>
        <taxon>Hyphomicrobiales</taxon>
        <taxon>Xanthobacteraceae</taxon>
        <taxon>Labrys</taxon>
    </lineage>
</organism>
<keyword evidence="6 8" id="KW-1133">Transmembrane helix</keyword>
<dbReference type="CDD" id="cd06261">
    <property type="entry name" value="TM_PBP2"/>
    <property type="match status" value="1"/>
</dbReference>
<keyword evidence="4" id="KW-1003">Cell membrane</keyword>
<dbReference type="Gene3D" id="1.10.3720.10">
    <property type="entry name" value="MetI-like"/>
    <property type="match status" value="1"/>
</dbReference>
<dbReference type="RefSeq" id="WP_394314819.1">
    <property type="nucleotide sequence ID" value="NZ_JBHGPK010000026.1"/>
</dbReference>
<evidence type="ECO:0000256" key="7">
    <source>
        <dbReference type="ARBA" id="ARBA00023136"/>
    </source>
</evidence>
<evidence type="ECO:0000256" key="5">
    <source>
        <dbReference type="ARBA" id="ARBA00022692"/>
    </source>
</evidence>
<keyword evidence="3 8" id="KW-0813">Transport</keyword>
<protein>
    <submittedName>
        <fullName evidence="10">ABC transporter permease</fullName>
    </submittedName>
</protein>